<dbReference type="EMBL" id="JBEPMM010000005">
    <property type="protein sequence ID" value="MET3692727.1"/>
    <property type="molecule type" value="Genomic_DNA"/>
</dbReference>
<dbReference type="Gene3D" id="3.30.2310.20">
    <property type="entry name" value="RelE-like"/>
    <property type="match status" value="1"/>
</dbReference>
<dbReference type="InterPro" id="IPR035093">
    <property type="entry name" value="RelE/ParE_toxin_dom_sf"/>
</dbReference>
<dbReference type="Pfam" id="PF05016">
    <property type="entry name" value="ParE_toxin"/>
    <property type="match status" value="1"/>
</dbReference>
<evidence type="ECO:0000256" key="1">
    <source>
        <dbReference type="ARBA" id="ARBA00022649"/>
    </source>
</evidence>
<dbReference type="InterPro" id="IPR007712">
    <property type="entry name" value="RelE/ParE_toxin"/>
</dbReference>
<comment type="caution">
    <text evidence="2">The sequence shown here is derived from an EMBL/GenBank/DDBJ whole genome shotgun (WGS) entry which is preliminary data.</text>
</comment>
<dbReference type="SUPFAM" id="SSF143011">
    <property type="entry name" value="RelE-like"/>
    <property type="match status" value="1"/>
</dbReference>
<sequence>MFARHDRATARRILGFLRARVSPLGDPRAIGEALKGSGLGNFQENRIGDVRVIAAIEGNALRILVIRIGHRRDVYG</sequence>
<reference evidence="2 3" key="1">
    <citation type="submission" date="2024-06" db="EMBL/GenBank/DDBJ databases">
        <title>Genomic Encyclopedia of Type Strains, Phase IV (KMG-IV): sequencing the most valuable type-strain genomes for metagenomic binning, comparative biology and taxonomic classification.</title>
        <authorList>
            <person name="Goeker M."/>
        </authorList>
    </citation>
    <scope>NUCLEOTIDE SEQUENCE [LARGE SCALE GENOMIC DNA]</scope>
    <source>
        <strain evidence="2 3">DSM 21331</strain>
    </source>
</reference>
<accession>A0ABV2L4G3</accession>
<organism evidence="2 3">
    <name type="scientific">Methylobacterium goesingense</name>
    <dbReference type="NCBI Taxonomy" id="243690"/>
    <lineage>
        <taxon>Bacteria</taxon>
        <taxon>Pseudomonadati</taxon>
        <taxon>Pseudomonadota</taxon>
        <taxon>Alphaproteobacteria</taxon>
        <taxon>Hyphomicrobiales</taxon>
        <taxon>Methylobacteriaceae</taxon>
        <taxon>Methylobacterium</taxon>
    </lineage>
</organism>
<dbReference type="Proteomes" id="UP001549145">
    <property type="component" value="Unassembled WGS sequence"/>
</dbReference>
<proteinExistence type="predicted"/>
<protein>
    <submittedName>
        <fullName evidence="2">mRNA interferase RelE/StbE</fullName>
    </submittedName>
</protein>
<keyword evidence="1" id="KW-1277">Toxin-antitoxin system</keyword>
<gene>
    <name evidence="2" type="ORF">ABID43_002267</name>
</gene>
<keyword evidence="3" id="KW-1185">Reference proteome</keyword>
<evidence type="ECO:0000313" key="2">
    <source>
        <dbReference type="EMBL" id="MET3692727.1"/>
    </source>
</evidence>
<name>A0ABV2L4G3_9HYPH</name>
<evidence type="ECO:0000313" key="3">
    <source>
        <dbReference type="Proteomes" id="UP001549145"/>
    </source>
</evidence>
<dbReference type="RefSeq" id="WP_238282355.1">
    <property type="nucleotide sequence ID" value="NZ_JBEPMM010000005.1"/>
</dbReference>